<organismHost>
    <name type="scientific">Pseudomonas chlororaphis</name>
    <dbReference type="NCBI Taxonomy" id="587753"/>
</organismHost>
<dbReference type="KEGG" id="vg:6372352"/>
<sequence length="192" mass="21966">MTQEFTTEVNLDHTNVFKRLTRYTIKPIGIILDRHAPPPSGEPVVDPKGEWMKVQQLANIIALGGLMIVDEDLVEHLKDGDAQRALMRDLTALGYDDFEQVMQVLKEQRGTVLKLREFEVWMEGYRATGEDAKAHLLGKGVGYSFNEAVKNLKEQLGEHKTKEWRYNPNTGLWSNWGCTLYDNETEARKFNG</sequence>
<evidence type="ECO:0000313" key="2">
    <source>
        <dbReference type="Proteomes" id="UP000002421"/>
    </source>
</evidence>
<protein>
    <submittedName>
        <fullName evidence="1">Uncharacterized protein</fullName>
    </submittedName>
</protein>
<organism evidence="1 2">
    <name type="scientific">Pseudomonas phage 201phi2-1</name>
    <name type="common">Pseudomonas chlororaphis phage 201phi2-1</name>
    <dbReference type="NCBI Taxonomy" id="198110"/>
    <lineage>
        <taxon>Viruses</taxon>
        <taxon>Duplodnaviria</taxon>
        <taxon>Heunggongvirae</taxon>
        <taxon>Uroviricota</taxon>
        <taxon>Caudoviricetes</taxon>
        <taxon>Chimalliviridae</taxon>
        <taxon>Serwervirus</taxon>
        <taxon>Serwervirus 201phi21</taxon>
    </lineage>
</organism>
<gene>
    <name evidence="1" type="ORF">201phi2-1p448</name>
</gene>
<dbReference type="OrthoDB" id="29143at10239"/>
<dbReference type="Proteomes" id="UP000002421">
    <property type="component" value="Segment"/>
</dbReference>
<keyword evidence="2" id="KW-1185">Reference proteome</keyword>
<dbReference type="EMBL" id="EU197055">
    <property type="protein sequence ID" value="ABY63271.1"/>
    <property type="molecule type" value="Genomic_DNA"/>
</dbReference>
<reference evidence="1 2" key="1">
    <citation type="journal article" date="2008" name="Virology">
        <title>Characterization of Pseudomonas chlororaphis myovirus 201varphi2-1 via genomic sequencing, mass spectrometry, and electron microscopy.</title>
        <authorList>
            <person name="Thomas J.A."/>
            <person name="Rolando M.R."/>
            <person name="Carroll C.A."/>
            <person name="Shen P.S."/>
            <person name="Belnap D.M."/>
            <person name="Weintraub S.T."/>
            <person name="Serwer P."/>
            <person name="Hardies S.C."/>
        </authorList>
    </citation>
    <scope>NUCLEOTIDE SEQUENCE</scope>
</reference>
<accession>B3FJV6</accession>
<proteinExistence type="predicted"/>
<name>B3FJV6_BP201</name>
<evidence type="ECO:0000313" key="1">
    <source>
        <dbReference type="EMBL" id="ABY63271.1"/>
    </source>
</evidence>
<dbReference type="RefSeq" id="YP_001957167.1">
    <property type="nucleotide sequence ID" value="NC_010821.1"/>
</dbReference>